<sequence length="508" mass="56520">MRLGIIIPTEEQKTQAGVRIRYERIKPALQLLGHDLDFIPIQGLASTSKPTHAIYLISKCYDARAILAAQRLHSLGAYVGVDLFDDNFSQLTDSRFVRLRYWLRTLLPHCSFILCSTPGMQDVASAYGPALPTHVMNDTAEPFDAETLAKTLVLKLDRAQQLRRIDVAWFGMGDNPNFPVGLADLAAYGSDIDRLRGHGFDIHLSILTNQRSMTADNLAPLRKLATAFAIEEWTVEREAALLARSLVSFLPVNAQSFSRVKSLNRALTALTAGTQVLSSGYPLYQPLEQFIYRCPRQLTADLKQGELLMRPATVRPFCERTHPLADIETETKKLMDFLSGMQSPQRLPGQSNASFAVIHGQETLGDTHKFAQKQNVLSVASPLCKLDLNFDVRFRYNQHGGLMVLVNKKKSSLIDTRLIPKLDPPTKVLSTDYLVIDVSTVFPDIATPGHSLIQLESPATNAAAYPVIMGYVIEILYRIFPGLGSVMSEQSKRLPWALPMKSAFEVVQ</sequence>
<dbReference type="EMBL" id="BMIG01000015">
    <property type="protein sequence ID" value="GGB09610.1"/>
    <property type="molecule type" value="Genomic_DNA"/>
</dbReference>
<accession>A0A916SNZ2</accession>
<evidence type="ECO:0000313" key="2">
    <source>
        <dbReference type="Proteomes" id="UP000620596"/>
    </source>
</evidence>
<keyword evidence="2" id="KW-1185">Reference proteome</keyword>
<dbReference type="Proteomes" id="UP000620596">
    <property type="component" value="Unassembled WGS sequence"/>
</dbReference>
<dbReference type="RefSeq" id="WP_188709630.1">
    <property type="nucleotide sequence ID" value="NZ_BMIG01000015.1"/>
</dbReference>
<proteinExistence type="predicted"/>
<name>A0A916SNZ2_9BURK</name>
<comment type="caution">
    <text evidence="1">The sequence shown here is derived from an EMBL/GenBank/DDBJ whole genome shotgun (WGS) entry which is preliminary data.</text>
</comment>
<reference evidence="1" key="1">
    <citation type="journal article" date="2014" name="Int. J. Syst. Evol. Microbiol.">
        <title>Complete genome sequence of Corynebacterium casei LMG S-19264T (=DSM 44701T), isolated from a smear-ripened cheese.</title>
        <authorList>
            <consortium name="US DOE Joint Genome Institute (JGI-PGF)"/>
            <person name="Walter F."/>
            <person name="Albersmeier A."/>
            <person name="Kalinowski J."/>
            <person name="Ruckert C."/>
        </authorList>
    </citation>
    <scope>NUCLEOTIDE SEQUENCE</scope>
    <source>
        <strain evidence="1">CGMCC 1.15322</strain>
    </source>
</reference>
<organism evidence="1 2">
    <name type="scientific">Polaromonas eurypsychrophila</name>
    <dbReference type="NCBI Taxonomy" id="1614635"/>
    <lineage>
        <taxon>Bacteria</taxon>
        <taxon>Pseudomonadati</taxon>
        <taxon>Pseudomonadota</taxon>
        <taxon>Betaproteobacteria</taxon>
        <taxon>Burkholderiales</taxon>
        <taxon>Comamonadaceae</taxon>
        <taxon>Polaromonas</taxon>
    </lineage>
</organism>
<evidence type="ECO:0000313" key="1">
    <source>
        <dbReference type="EMBL" id="GGB09610.1"/>
    </source>
</evidence>
<dbReference type="AlphaFoldDB" id="A0A916SNZ2"/>
<protein>
    <submittedName>
        <fullName evidence="1">Uncharacterized protein</fullName>
    </submittedName>
</protein>
<reference evidence="1" key="2">
    <citation type="submission" date="2020-09" db="EMBL/GenBank/DDBJ databases">
        <authorList>
            <person name="Sun Q."/>
            <person name="Zhou Y."/>
        </authorList>
    </citation>
    <scope>NUCLEOTIDE SEQUENCE</scope>
    <source>
        <strain evidence="1">CGMCC 1.15322</strain>
    </source>
</reference>
<gene>
    <name evidence="1" type="ORF">GCM10011496_33150</name>
</gene>